<evidence type="ECO:0000313" key="2">
    <source>
        <dbReference type="Proteomes" id="UP001283361"/>
    </source>
</evidence>
<evidence type="ECO:0000313" key="1">
    <source>
        <dbReference type="EMBL" id="KAK3793811.1"/>
    </source>
</evidence>
<dbReference type="Proteomes" id="UP001283361">
    <property type="component" value="Unassembled WGS sequence"/>
</dbReference>
<dbReference type="AlphaFoldDB" id="A0AAE1AUT4"/>
<organism evidence="1 2">
    <name type="scientific">Elysia crispata</name>
    <name type="common">lettuce slug</name>
    <dbReference type="NCBI Taxonomy" id="231223"/>
    <lineage>
        <taxon>Eukaryota</taxon>
        <taxon>Metazoa</taxon>
        <taxon>Spiralia</taxon>
        <taxon>Lophotrochozoa</taxon>
        <taxon>Mollusca</taxon>
        <taxon>Gastropoda</taxon>
        <taxon>Heterobranchia</taxon>
        <taxon>Euthyneura</taxon>
        <taxon>Panpulmonata</taxon>
        <taxon>Sacoglossa</taxon>
        <taxon>Placobranchoidea</taxon>
        <taxon>Plakobranchidae</taxon>
        <taxon>Elysia</taxon>
    </lineage>
</organism>
<dbReference type="EMBL" id="JAWDGP010001175">
    <property type="protein sequence ID" value="KAK3793811.1"/>
    <property type="molecule type" value="Genomic_DNA"/>
</dbReference>
<sequence>MSVTIPFVKTHLENLDLSNVLVIPTWLRHSLIMLRSTSFFLKVKESCLVTNMAFGSFDSPLNLFAYSVLSKDYLRMDLSKPPLHISETGLCFSPQEKERPMLIVGTGTAKAGSTQAVRSVSTRLRLRG</sequence>
<reference evidence="1" key="1">
    <citation type="journal article" date="2023" name="G3 (Bethesda)">
        <title>A reference genome for the long-term kleptoplast-retaining sea slug Elysia crispata morphotype clarki.</title>
        <authorList>
            <person name="Eastman K.E."/>
            <person name="Pendleton A.L."/>
            <person name="Shaikh M.A."/>
            <person name="Suttiyut T."/>
            <person name="Ogas R."/>
            <person name="Tomko P."/>
            <person name="Gavelis G."/>
            <person name="Widhalm J.R."/>
            <person name="Wisecaver J.H."/>
        </authorList>
    </citation>
    <scope>NUCLEOTIDE SEQUENCE</scope>
    <source>
        <strain evidence="1">ECLA1</strain>
    </source>
</reference>
<proteinExistence type="predicted"/>
<protein>
    <submittedName>
        <fullName evidence="1">Uncharacterized protein</fullName>
    </submittedName>
</protein>
<name>A0AAE1AUT4_9GAST</name>
<accession>A0AAE1AUT4</accession>
<comment type="caution">
    <text evidence="1">The sequence shown here is derived from an EMBL/GenBank/DDBJ whole genome shotgun (WGS) entry which is preliminary data.</text>
</comment>
<gene>
    <name evidence="1" type="ORF">RRG08_062532</name>
</gene>
<keyword evidence="2" id="KW-1185">Reference proteome</keyword>